<keyword evidence="5 9" id="KW-1133">Transmembrane helix</keyword>
<evidence type="ECO:0000259" key="10">
    <source>
        <dbReference type="PROSITE" id="PS50850"/>
    </source>
</evidence>
<evidence type="ECO:0000256" key="6">
    <source>
        <dbReference type="ARBA" id="ARBA00023136"/>
    </source>
</evidence>
<dbReference type="Gene3D" id="1.20.1250.20">
    <property type="entry name" value="MFS general substrate transporter like domains"/>
    <property type="match status" value="1"/>
</dbReference>
<dbReference type="GO" id="GO:0022857">
    <property type="term" value="F:transmembrane transporter activity"/>
    <property type="evidence" value="ECO:0007669"/>
    <property type="project" value="InterPro"/>
</dbReference>
<dbReference type="GO" id="GO:0005886">
    <property type="term" value="C:plasma membrane"/>
    <property type="evidence" value="ECO:0007669"/>
    <property type="project" value="UniProtKB-SubCell"/>
</dbReference>
<feature type="transmembrane region" description="Helical" evidence="9">
    <location>
        <begin position="377"/>
        <end position="401"/>
    </location>
</feature>
<comment type="similarity">
    <text evidence="7">Belongs to the major facilitator superfamily. Drug:H(+) antiporter-3 (DHA3) (TC 2.A.1.21) family.</text>
</comment>
<evidence type="ECO:0000256" key="3">
    <source>
        <dbReference type="ARBA" id="ARBA00022475"/>
    </source>
</evidence>
<dbReference type="SUPFAM" id="SSF103473">
    <property type="entry name" value="MFS general substrate transporter"/>
    <property type="match status" value="1"/>
</dbReference>
<dbReference type="PANTHER" id="PTHR23513">
    <property type="entry name" value="INTEGRAL MEMBRANE EFFLUX PROTEIN-RELATED"/>
    <property type="match status" value="1"/>
</dbReference>
<evidence type="ECO:0000256" key="9">
    <source>
        <dbReference type="SAM" id="Phobius"/>
    </source>
</evidence>
<dbReference type="InterPro" id="IPR020846">
    <property type="entry name" value="MFS_dom"/>
</dbReference>
<evidence type="ECO:0000256" key="8">
    <source>
        <dbReference type="ARBA" id="ARBA00040914"/>
    </source>
</evidence>
<dbReference type="PANTHER" id="PTHR23513:SF9">
    <property type="entry name" value="ENTEROBACTIN EXPORTER ENTS"/>
    <property type="match status" value="1"/>
</dbReference>
<accession>A0A8J3CI00</accession>
<keyword evidence="3" id="KW-1003">Cell membrane</keyword>
<evidence type="ECO:0000256" key="4">
    <source>
        <dbReference type="ARBA" id="ARBA00022692"/>
    </source>
</evidence>
<feature type="transmembrane region" description="Helical" evidence="9">
    <location>
        <begin position="144"/>
        <end position="168"/>
    </location>
</feature>
<feature type="transmembrane region" description="Helical" evidence="9">
    <location>
        <begin position="265"/>
        <end position="283"/>
    </location>
</feature>
<dbReference type="RefSeq" id="WP_189493322.1">
    <property type="nucleotide sequence ID" value="NZ_BMZG01000007.1"/>
</dbReference>
<evidence type="ECO:0000256" key="7">
    <source>
        <dbReference type="ARBA" id="ARBA00038075"/>
    </source>
</evidence>
<feature type="transmembrane region" description="Helical" evidence="9">
    <location>
        <begin position="174"/>
        <end position="193"/>
    </location>
</feature>
<evidence type="ECO:0000256" key="5">
    <source>
        <dbReference type="ARBA" id="ARBA00022989"/>
    </source>
</evidence>
<reference evidence="11" key="1">
    <citation type="journal article" date="2014" name="Int. J. Syst. Evol. Microbiol.">
        <title>Complete genome sequence of Corynebacterium casei LMG S-19264T (=DSM 44701T), isolated from a smear-ripened cheese.</title>
        <authorList>
            <consortium name="US DOE Joint Genome Institute (JGI-PGF)"/>
            <person name="Walter F."/>
            <person name="Albersmeier A."/>
            <person name="Kalinowski J."/>
            <person name="Ruckert C."/>
        </authorList>
    </citation>
    <scope>NUCLEOTIDE SEQUENCE</scope>
    <source>
        <strain evidence="11">KCTC 32501</strain>
    </source>
</reference>
<protein>
    <recommendedName>
        <fullName evidence="8">Multidrug efflux pump Tap</fullName>
    </recommendedName>
</protein>
<evidence type="ECO:0000313" key="12">
    <source>
        <dbReference type="Proteomes" id="UP000614287"/>
    </source>
</evidence>
<dbReference type="InterPro" id="IPR036259">
    <property type="entry name" value="MFS_trans_sf"/>
</dbReference>
<dbReference type="PROSITE" id="PS50850">
    <property type="entry name" value="MFS"/>
    <property type="match status" value="1"/>
</dbReference>
<dbReference type="CDD" id="cd06173">
    <property type="entry name" value="MFS_MefA_like"/>
    <property type="match status" value="1"/>
</dbReference>
<feature type="transmembrane region" description="Helical" evidence="9">
    <location>
        <begin position="76"/>
        <end position="97"/>
    </location>
</feature>
<evidence type="ECO:0000256" key="2">
    <source>
        <dbReference type="ARBA" id="ARBA00022448"/>
    </source>
</evidence>
<keyword evidence="2" id="KW-0813">Transport</keyword>
<organism evidence="11 12">
    <name type="scientific">Formosimonas limnophila</name>
    <dbReference type="NCBI Taxonomy" id="1384487"/>
    <lineage>
        <taxon>Bacteria</taxon>
        <taxon>Pseudomonadati</taxon>
        <taxon>Pseudomonadota</taxon>
        <taxon>Betaproteobacteria</taxon>
        <taxon>Burkholderiales</taxon>
        <taxon>Burkholderiaceae</taxon>
        <taxon>Formosimonas</taxon>
    </lineage>
</organism>
<comment type="subcellular location">
    <subcellularLocation>
        <location evidence="1">Cell membrane</location>
        <topology evidence="1">Multi-pass membrane protein</topology>
    </subcellularLocation>
</comment>
<keyword evidence="12" id="KW-1185">Reference proteome</keyword>
<feature type="transmembrane region" description="Helical" evidence="9">
    <location>
        <begin position="109"/>
        <end position="132"/>
    </location>
</feature>
<evidence type="ECO:0000313" key="11">
    <source>
        <dbReference type="EMBL" id="GHA74874.1"/>
    </source>
</evidence>
<keyword evidence="4 9" id="KW-0812">Transmembrane</keyword>
<name>A0A8J3CI00_9BURK</name>
<evidence type="ECO:0000256" key="1">
    <source>
        <dbReference type="ARBA" id="ARBA00004651"/>
    </source>
</evidence>
<dbReference type="Pfam" id="PF07690">
    <property type="entry name" value="MFS_1"/>
    <property type="match status" value="1"/>
</dbReference>
<sequence>MPHYTFVSRSFIALLSYRLFVILCYQITAVVVGWQIYQLTADALALGLIGLAEVIPYFASALFAGYAVDRYNKRRLGLMACSLLVLMTSALLVYSLLPSEQVQSWGTVPIYAAIALSGFARAFLSPVYNTLLVQLVERSDYARAAGIGSSIFQLAQIGGPAIAGGLLYFGSVSMVYGVTVVFAVLSVVALWLIPNVVAAPAKLPHAGDVRAVFSDIGQGLRFVFGHQILLSALALDMFAVLFGGAMALLPAFVADVLHSGPETLGLLRAAPAIGALSMGLYLTKHPIDRHAGKILLGAVTGFGACMMVFALSKVLWLSVLALAVSGLFDSVSVVLRSTILQLSTPDDMRGRVSAINGLFIGSSNELGAFESGLAAKWLGLIPSVLTGAGVTFLVVAVATKVAPRLRALHMKDLI</sequence>
<proteinExistence type="inferred from homology"/>
<feature type="transmembrane region" description="Helical" evidence="9">
    <location>
        <begin position="228"/>
        <end position="253"/>
    </location>
</feature>
<reference evidence="11" key="2">
    <citation type="submission" date="2020-09" db="EMBL/GenBank/DDBJ databases">
        <authorList>
            <person name="Sun Q."/>
            <person name="Kim S."/>
        </authorList>
    </citation>
    <scope>NUCLEOTIDE SEQUENCE</scope>
    <source>
        <strain evidence="11">KCTC 32501</strain>
    </source>
</reference>
<feature type="domain" description="Major facilitator superfamily (MFS) profile" evidence="10">
    <location>
        <begin position="1"/>
        <end position="197"/>
    </location>
</feature>
<feature type="transmembrane region" description="Helical" evidence="9">
    <location>
        <begin position="12"/>
        <end position="37"/>
    </location>
</feature>
<feature type="transmembrane region" description="Helical" evidence="9">
    <location>
        <begin position="295"/>
        <end position="328"/>
    </location>
</feature>
<dbReference type="AlphaFoldDB" id="A0A8J3CI00"/>
<gene>
    <name evidence="11" type="primary">tetV</name>
    <name evidence="11" type="ORF">GCM10009007_14950</name>
</gene>
<dbReference type="EMBL" id="BMZG01000007">
    <property type="protein sequence ID" value="GHA74874.1"/>
    <property type="molecule type" value="Genomic_DNA"/>
</dbReference>
<dbReference type="InterPro" id="IPR011701">
    <property type="entry name" value="MFS"/>
</dbReference>
<dbReference type="Proteomes" id="UP000614287">
    <property type="component" value="Unassembled WGS sequence"/>
</dbReference>
<feature type="transmembrane region" description="Helical" evidence="9">
    <location>
        <begin position="43"/>
        <end position="64"/>
    </location>
</feature>
<comment type="caution">
    <text evidence="11">The sequence shown here is derived from an EMBL/GenBank/DDBJ whole genome shotgun (WGS) entry which is preliminary data.</text>
</comment>
<keyword evidence="6 9" id="KW-0472">Membrane</keyword>